<organism evidence="1 2">
    <name type="scientific">Streptomyces citrinus</name>
    <dbReference type="NCBI Taxonomy" id="3118173"/>
    <lineage>
        <taxon>Bacteria</taxon>
        <taxon>Bacillati</taxon>
        <taxon>Actinomycetota</taxon>
        <taxon>Actinomycetes</taxon>
        <taxon>Kitasatosporales</taxon>
        <taxon>Streptomycetaceae</taxon>
        <taxon>Streptomyces</taxon>
    </lineage>
</organism>
<dbReference type="EC" id="3.1.2.-" evidence="1"/>
<reference evidence="1" key="1">
    <citation type="journal article" date="2025" name="Int. J. Syst. Evol. Microbiol.">
        <title>Streptomyces citrinus sp. nov., with yellow diffusible pigment.</title>
        <authorList>
            <person name="He Y."/>
            <person name="Yang E."/>
            <person name="Xu J."/>
            <person name="Sun Y."/>
            <person name="Sun L."/>
        </authorList>
    </citation>
    <scope>NUCLEOTIDE SEQUENCE</scope>
    <source>
        <strain evidence="1">Q6</strain>
    </source>
</reference>
<evidence type="ECO:0000313" key="1">
    <source>
        <dbReference type="EMBL" id="WWQ68253.1"/>
    </source>
</evidence>
<gene>
    <name evidence="1" type="ORF">V2W30_36265</name>
</gene>
<protein>
    <submittedName>
        <fullName evidence="1">Enoyl-CoA hydratase/isomerase family protein</fullName>
        <ecNumber evidence="1">3.1.2.-</ecNumber>
    </submittedName>
</protein>
<name>A0ACD5AMJ2_9ACTN</name>
<keyword evidence="2" id="KW-1185">Reference proteome</keyword>
<accession>A0ACD5AMJ2</accession>
<proteinExistence type="predicted"/>
<dbReference type="Proteomes" id="UP001432251">
    <property type="component" value="Chromosome"/>
</dbReference>
<evidence type="ECO:0000313" key="2">
    <source>
        <dbReference type="Proteomes" id="UP001432251"/>
    </source>
</evidence>
<keyword evidence="1" id="KW-0378">Hydrolase</keyword>
<dbReference type="EMBL" id="CP146022">
    <property type="protein sequence ID" value="WWQ68253.1"/>
    <property type="molecule type" value="Genomic_DNA"/>
</dbReference>
<sequence>MSTPVPPPVRASVTAAGVGELALDRPSALNALDLTMVRLMKQALEGWRDDPAVRSVVVRSESPKAFCAGGDIRAVRAAALAGDDAAVREYFATEYALNALIAAYPKPYTAVIDGYAMGGGLGISVHGSARVVTDRAAFSMPETSIGFFPDIGASYFLPRLPGAVGRYLGLTGARISGAAAVECGLATHYVAATELPSLVEELLGGAEPRSRPAGHSELTGLYEAIDRCFGPGGLDEVAARLRAEDSAWARETLRTLGGASPMSLDVTDELLRTGAELPLAECLAHELELACEVSRSHDFAEGVRAALVDRDRSPRWERRGDGGRHPFVSDGVGVEGS</sequence>